<dbReference type="OrthoDB" id="7933886at2"/>
<dbReference type="GO" id="GO:0046872">
    <property type="term" value="F:metal ion binding"/>
    <property type="evidence" value="ECO:0007669"/>
    <property type="project" value="UniProtKB-KW"/>
</dbReference>
<name>A0A4R1L742_9BACT</name>
<feature type="compositionally biased region" description="Basic and acidic residues" evidence="5">
    <location>
        <begin position="185"/>
        <end position="195"/>
    </location>
</feature>
<keyword evidence="8" id="KW-1185">Reference proteome</keyword>
<dbReference type="GO" id="GO:0009055">
    <property type="term" value="F:electron transfer activity"/>
    <property type="evidence" value="ECO:0007669"/>
    <property type="project" value="InterPro"/>
</dbReference>
<dbReference type="RefSeq" id="WP_131996869.1">
    <property type="nucleotide sequence ID" value="NZ_SMGK01000003.1"/>
</dbReference>
<sequence length="195" mass="21630">MRKFIFGFVAGIAVLLLVAFCYVRFGFIDPRADKEVSLLESKIAMPSLDAAVDRRASEAKNPIQPTDANLTAGMKIYQTNCASCHGDIQRRRAPLADSLYPRAPQFLEDAPEMPESQNFYIIQHGVRMSGMPAWKQALSEQEIWQVTSFLSHMDNLSSQVSDAWKTAAGGSPNANPSPDANKMQMNDKKGMKMPM</sequence>
<comment type="caution">
    <text evidence="7">The sequence shown here is derived from an EMBL/GenBank/DDBJ whole genome shotgun (WGS) entry which is preliminary data.</text>
</comment>
<keyword evidence="3 4" id="KW-0408">Iron</keyword>
<feature type="region of interest" description="Disordered" evidence="5">
    <location>
        <begin position="165"/>
        <end position="195"/>
    </location>
</feature>
<evidence type="ECO:0000256" key="2">
    <source>
        <dbReference type="ARBA" id="ARBA00022723"/>
    </source>
</evidence>
<feature type="domain" description="Cytochrome c" evidence="6">
    <location>
        <begin position="68"/>
        <end position="154"/>
    </location>
</feature>
<dbReference type="EMBL" id="SMGK01000003">
    <property type="protein sequence ID" value="TCK72873.1"/>
    <property type="molecule type" value="Genomic_DNA"/>
</dbReference>
<evidence type="ECO:0000313" key="8">
    <source>
        <dbReference type="Proteomes" id="UP000295210"/>
    </source>
</evidence>
<protein>
    <submittedName>
        <fullName evidence="7">Cbb3-type cytochrome c oxidase subunit III</fullName>
    </submittedName>
</protein>
<dbReference type="GO" id="GO:0020037">
    <property type="term" value="F:heme binding"/>
    <property type="evidence" value="ECO:0007669"/>
    <property type="project" value="InterPro"/>
</dbReference>
<keyword evidence="1 4" id="KW-0349">Heme</keyword>
<evidence type="ECO:0000256" key="4">
    <source>
        <dbReference type="PROSITE-ProRule" id="PRU00433"/>
    </source>
</evidence>
<dbReference type="PROSITE" id="PS51007">
    <property type="entry name" value="CYTC"/>
    <property type="match status" value="1"/>
</dbReference>
<evidence type="ECO:0000256" key="3">
    <source>
        <dbReference type="ARBA" id="ARBA00023004"/>
    </source>
</evidence>
<dbReference type="Pfam" id="PF13442">
    <property type="entry name" value="Cytochrome_CBB3"/>
    <property type="match status" value="1"/>
</dbReference>
<dbReference type="Proteomes" id="UP000295210">
    <property type="component" value="Unassembled WGS sequence"/>
</dbReference>
<dbReference type="AlphaFoldDB" id="A0A4R1L742"/>
<evidence type="ECO:0000256" key="1">
    <source>
        <dbReference type="ARBA" id="ARBA00022617"/>
    </source>
</evidence>
<organism evidence="7 8">
    <name type="scientific">Acidipila rosea</name>
    <dbReference type="NCBI Taxonomy" id="768535"/>
    <lineage>
        <taxon>Bacteria</taxon>
        <taxon>Pseudomonadati</taxon>
        <taxon>Acidobacteriota</taxon>
        <taxon>Terriglobia</taxon>
        <taxon>Terriglobales</taxon>
        <taxon>Acidobacteriaceae</taxon>
        <taxon>Acidipila</taxon>
    </lineage>
</organism>
<accession>A0A4R1L742</accession>
<gene>
    <name evidence="7" type="ORF">C7378_2467</name>
</gene>
<dbReference type="InterPro" id="IPR009056">
    <property type="entry name" value="Cyt_c-like_dom"/>
</dbReference>
<evidence type="ECO:0000259" key="6">
    <source>
        <dbReference type="PROSITE" id="PS51007"/>
    </source>
</evidence>
<keyword evidence="2 4" id="KW-0479">Metal-binding</keyword>
<dbReference type="InterPro" id="IPR036909">
    <property type="entry name" value="Cyt_c-like_dom_sf"/>
</dbReference>
<evidence type="ECO:0000256" key="5">
    <source>
        <dbReference type="SAM" id="MobiDB-lite"/>
    </source>
</evidence>
<reference evidence="7 8" key="1">
    <citation type="submission" date="2019-03" db="EMBL/GenBank/DDBJ databases">
        <title>Genomic Encyclopedia of Type Strains, Phase IV (KMG-IV): sequencing the most valuable type-strain genomes for metagenomic binning, comparative biology and taxonomic classification.</title>
        <authorList>
            <person name="Goeker M."/>
        </authorList>
    </citation>
    <scope>NUCLEOTIDE SEQUENCE [LARGE SCALE GENOMIC DNA]</scope>
    <source>
        <strain evidence="7 8">DSM 103428</strain>
    </source>
</reference>
<dbReference type="Gene3D" id="1.10.760.10">
    <property type="entry name" value="Cytochrome c-like domain"/>
    <property type="match status" value="1"/>
</dbReference>
<evidence type="ECO:0000313" key="7">
    <source>
        <dbReference type="EMBL" id="TCK72873.1"/>
    </source>
</evidence>
<dbReference type="SUPFAM" id="SSF46626">
    <property type="entry name" value="Cytochrome c"/>
    <property type="match status" value="1"/>
</dbReference>
<proteinExistence type="predicted"/>